<dbReference type="Gene3D" id="2.120.10.10">
    <property type="match status" value="2"/>
</dbReference>
<comment type="caution">
    <text evidence="1">The sequence shown here is derived from an EMBL/GenBank/DDBJ whole genome shotgun (WGS) entry which is preliminary data.</text>
</comment>
<dbReference type="AlphaFoldDB" id="A0A0F9HR50"/>
<dbReference type="SUPFAM" id="SSF50939">
    <property type="entry name" value="Sialidases"/>
    <property type="match status" value="3"/>
</dbReference>
<name>A0A0F9HR50_9ZZZZ</name>
<evidence type="ECO:0008006" key="2">
    <source>
        <dbReference type="Google" id="ProtNLM"/>
    </source>
</evidence>
<dbReference type="EMBL" id="LAZR01016155">
    <property type="protein sequence ID" value="KKM05727.1"/>
    <property type="molecule type" value="Genomic_DNA"/>
</dbReference>
<dbReference type="InterPro" id="IPR036278">
    <property type="entry name" value="Sialidase_sf"/>
</dbReference>
<accession>A0A0F9HR50</accession>
<gene>
    <name evidence="1" type="ORF">LCGC14_1751180</name>
</gene>
<reference evidence="1" key="1">
    <citation type="journal article" date="2015" name="Nature">
        <title>Complex archaea that bridge the gap between prokaryotes and eukaryotes.</title>
        <authorList>
            <person name="Spang A."/>
            <person name="Saw J.H."/>
            <person name="Jorgensen S.L."/>
            <person name="Zaremba-Niedzwiedzka K."/>
            <person name="Martijn J."/>
            <person name="Lind A.E."/>
            <person name="van Eijk R."/>
            <person name="Schleper C."/>
            <person name="Guy L."/>
            <person name="Ettema T.J."/>
        </authorList>
    </citation>
    <scope>NUCLEOTIDE SEQUENCE</scope>
</reference>
<evidence type="ECO:0000313" key="1">
    <source>
        <dbReference type="EMBL" id="KKM05727.1"/>
    </source>
</evidence>
<protein>
    <recommendedName>
        <fullName evidence="2">Sialidase domain-containing protein</fullName>
    </recommendedName>
</protein>
<proteinExistence type="predicted"/>
<organism evidence="1">
    <name type="scientific">marine sediment metagenome</name>
    <dbReference type="NCBI Taxonomy" id="412755"/>
    <lineage>
        <taxon>unclassified sequences</taxon>
        <taxon>metagenomes</taxon>
        <taxon>ecological metagenomes</taxon>
    </lineage>
</organism>
<sequence>MKFKIKNSLFLLFLLISFISQNQIFAAVENAEFPYIITNGQGQYSYDLWTKNDSSNDIIQVTSSSDYGANWNKPIDLSDIGQNATTPCFANDSTEKNVYAAWVRSNGTNDIVQFSSSLNFAQNWTSPQDLSATGQNASNPHMITNFIGDHVYSIWQRSNSANDIIQFSRSTDFGQTFSNPVDLSTTLQNATTPQIATNINENCVCAIWTRSNGINDIVQFKHSPDYGANWNSTVDLSETDENARDPRIVTDGTSVYAIWARYDGANYVAQFRKSTDNGSTFFDVIDLSPVGFSVDNPRIVTSNDAKYIYVSWYTFDGMFTDVHVVFSTDSSKIFTAPHVLNKYGQNCKDTDITTDNSGKNTYVVWVRSNGYNDIVQLGKSNDYGATWTTYGLDLSQVGQDAKNPRVMTNQSGKEVYVSWARSDGTKDVIQESHSNDYGVTFSVPKTVSN</sequence>
<dbReference type="CDD" id="cd15482">
    <property type="entry name" value="Sialidase_non-viral"/>
    <property type="match status" value="2"/>
</dbReference>